<dbReference type="Proteomes" id="UP000240572">
    <property type="component" value="Unassembled WGS sequence"/>
</dbReference>
<dbReference type="InterPro" id="IPR011991">
    <property type="entry name" value="ArsR-like_HTH"/>
</dbReference>
<evidence type="ECO:0000256" key="3">
    <source>
        <dbReference type="ARBA" id="ARBA00023163"/>
    </source>
</evidence>
<dbReference type="AlphaFoldDB" id="A0A2P8DCF4"/>
<evidence type="ECO:0000313" key="5">
    <source>
        <dbReference type="EMBL" id="PSK94900.1"/>
    </source>
</evidence>
<dbReference type="InterPro" id="IPR000835">
    <property type="entry name" value="HTH_MarR-typ"/>
</dbReference>
<dbReference type="InterPro" id="IPR036390">
    <property type="entry name" value="WH_DNA-bd_sf"/>
</dbReference>
<dbReference type="PANTHER" id="PTHR38465:SF1">
    <property type="entry name" value="HTH-TYPE TRANSCRIPTIONAL REGULATOR MJ1563-RELATED"/>
    <property type="match status" value="1"/>
</dbReference>
<evidence type="ECO:0000256" key="2">
    <source>
        <dbReference type="ARBA" id="ARBA00023125"/>
    </source>
</evidence>
<evidence type="ECO:0000256" key="1">
    <source>
        <dbReference type="ARBA" id="ARBA00023015"/>
    </source>
</evidence>
<dbReference type="Gene3D" id="1.10.10.10">
    <property type="entry name" value="Winged helix-like DNA-binding domain superfamily/Winged helix DNA-binding domain"/>
    <property type="match status" value="1"/>
</dbReference>
<dbReference type="Pfam" id="PF12802">
    <property type="entry name" value="MarR_2"/>
    <property type="match status" value="1"/>
</dbReference>
<evidence type="ECO:0000313" key="6">
    <source>
        <dbReference type="Proteomes" id="UP000240572"/>
    </source>
</evidence>
<dbReference type="RefSeq" id="WP_106521582.1">
    <property type="nucleotide sequence ID" value="NZ_PYGD01000001.1"/>
</dbReference>
<organism evidence="5 6">
    <name type="scientific">Taibaiella chishuiensis</name>
    <dbReference type="NCBI Taxonomy" id="1434707"/>
    <lineage>
        <taxon>Bacteria</taxon>
        <taxon>Pseudomonadati</taxon>
        <taxon>Bacteroidota</taxon>
        <taxon>Chitinophagia</taxon>
        <taxon>Chitinophagales</taxon>
        <taxon>Chitinophagaceae</taxon>
        <taxon>Taibaiella</taxon>
    </lineage>
</organism>
<dbReference type="InterPro" id="IPR001845">
    <property type="entry name" value="HTH_ArsR_DNA-bd_dom"/>
</dbReference>
<reference evidence="5 6" key="1">
    <citation type="submission" date="2018-03" db="EMBL/GenBank/DDBJ databases">
        <title>Genomic Encyclopedia of Type Strains, Phase III (KMG-III): the genomes of soil and plant-associated and newly described type strains.</title>
        <authorList>
            <person name="Whitman W."/>
        </authorList>
    </citation>
    <scope>NUCLEOTIDE SEQUENCE [LARGE SCALE GENOMIC DNA]</scope>
    <source>
        <strain evidence="5 6">CGMCC 1.12700</strain>
    </source>
</reference>
<dbReference type="SUPFAM" id="SSF46785">
    <property type="entry name" value="Winged helix' DNA-binding domain"/>
    <property type="match status" value="1"/>
</dbReference>
<dbReference type="InterPro" id="IPR036388">
    <property type="entry name" value="WH-like_DNA-bd_sf"/>
</dbReference>
<comment type="caution">
    <text evidence="5">The sequence shown here is derived from an EMBL/GenBank/DDBJ whole genome shotgun (WGS) entry which is preliminary data.</text>
</comment>
<sequence>MEQFRAKIEEHGNHYEKQGFSPVASRIMIYLILHPEGEATFEDIVSYFGVSKSAVSNALKLLSAMKIVTEMTKSGGRKRYFSSNFKEVFSTEWAVKGYRETREILEDIRKIRKQKDKVTEELGVIIEFIRLLEIEYPKIYEKARKNKQKK</sequence>
<keyword evidence="1" id="KW-0805">Transcription regulation</keyword>
<gene>
    <name evidence="5" type="ORF">B0I18_1011063</name>
</gene>
<keyword evidence="6" id="KW-1185">Reference proteome</keyword>
<keyword evidence="3" id="KW-0804">Transcription</keyword>
<name>A0A2P8DCF4_9BACT</name>
<dbReference type="CDD" id="cd00090">
    <property type="entry name" value="HTH_ARSR"/>
    <property type="match status" value="1"/>
</dbReference>
<feature type="domain" description="HTH arsR-type" evidence="4">
    <location>
        <begin position="18"/>
        <end position="103"/>
    </location>
</feature>
<proteinExistence type="predicted"/>
<evidence type="ECO:0000259" key="4">
    <source>
        <dbReference type="SMART" id="SM00418"/>
    </source>
</evidence>
<dbReference type="InterPro" id="IPR052362">
    <property type="entry name" value="HTH-GbsR_regulator"/>
</dbReference>
<dbReference type="GO" id="GO:0003700">
    <property type="term" value="F:DNA-binding transcription factor activity"/>
    <property type="evidence" value="ECO:0007669"/>
    <property type="project" value="InterPro"/>
</dbReference>
<keyword evidence="2 5" id="KW-0238">DNA-binding</keyword>
<dbReference type="GO" id="GO:0003677">
    <property type="term" value="F:DNA binding"/>
    <property type="evidence" value="ECO:0007669"/>
    <property type="project" value="UniProtKB-KW"/>
</dbReference>
<dbReference type="OrthoDB" id="1807857at2"/>
<dbReference type="PANTHER" id="PTHR38465">
    <property type="entry name" value="HTH-TYPE TRANSCRIPTIONAL REGULATOR MJ1563-RELATED"/>
    <property type="match status" value="1"/>
</dbReference>
<protein>
    <submittedName>
        <fullName evidence="5">DNA-binding transcriptional regulator GbsR (MarR family)</fullName>
    </submittedName>
</protein>
<accession>A0A2P8DCF4</accession>
<dbReference type="SMART" id="SM00418">
    <property type="entry name" value="HTH_ARSR"/>
    <property type="match status" value="1"/>
</dbReference>
<dbReference type="EMBL" id="PYGD01000001">
    <property type="protein sequence ID" value="PSK94900.1"/>
    <property type="molecule type" value="Genomic_DNA"/>
</dbReference>